<accession>A0AB34JPY3</accession>
<protein>
    <submittedName>
        <fullName evidence="1">Uncharacterized protein</fullName>
    </submittedName>
</protein>
<keyword evidence="2" id="KW-1185">Reference proteome</keyword>
<dbReference type="EMBL" id="JBGBPQ010000005">
    <property type="protein sequence ID" value="KAL1523980.1"/>
    <property type="molecule type" value="Genomic_DNA"/>
</dbReference>
<organism evidence="1 2">
    <name type="scientific">Prymnesium parvum</name>
    <name type="common">Toxic golden alga</name>
    <dbReference type="NCBI Taxonomy" id="97485"/>
    <lineage>
        <taxon>Eukaryota</taxon>
        <taxon>Haptista</taxon>
        <taxon>Haptophyta</taxon>
        <taxon>Prymnesiophyceae</taxon>
        <taxon>Prymnesiales</taxon>
        <taxon>Prymnesiaceae</taxon>
        <taxon>Prymnesium</taxon>
    </lineage>
</organism>
<sequence length="318" mass="35197">MKQKPGPSVLQRRIKTDPVSKRLIKRKSRLCIAGNRQKDIQQATGTYQPRQTYADAADDLLIKTVIADSAGSPRRSAKKRVKIDIGNAYGRGNRKRPSAYMLLGRSLRRVDESAVELCVELNTPHYGEEPSGDEWTCTLDVDTRVVGWQQAEAVPALYYFLVPGGGRATLIRVVDDILLTYPVEARSVAENTIAKFNEFYDNDVSVCWDPDSFVGYAIIDDPVTGAVTLNMASHIEHAVRQYVPALLADPPQRPSASLQKGESFKSLADSMRHTPAKAPLLPSQTQVQRIVGALRYPEKVLPILTLGLRSSLATDLHF</sequence>
<evidence type="ECO:0000313" key="1">
    <source>
        <dbReference type="EMBL" id="KAL1523980.1"/>
    </source>
</evidence>
<dbReference type="Proteomes" id="UP001515480">
    <property type="component" value="Unassembled WGS sequence"/>
</dbReference>
<name>A0AB34JPY3_PRYPA</name>
<gene>
    <name evidence="1" type="ORF">AB1Y20_018895</name>
</gene>
<dbReference type="AlphaFoldDB" id="A0AB34JPY3"/>
<comment type="caution">
    <text evidence="1">The sequence shown here is derived from an EMBL/GenBank/DDBJ whole genome shotgun (WGS) entry which is preliminary data.</text>
</comment>
<proteinExistence type="predicted"/>
<reference evidence="1 2" key="1">
    <citation type="journal article" date="2024" name="Science">
        <title>Giant polyketide synthase enzymes in the biosynthesis of giant marine polyether toxins.</title>
        <authorList>
            <person name="Fallon T.R."/>
            <person name="Shende V.V."/>
            <person name="Wierzbicki I.H."/>
            <person name="Pendleton A.L."/>
            <person name="Watervoot N.F."/>
            <person name="Auber R.P."/>
            <person name="Gonzalez D.J."/>
            <person name="Wisecaver J.H."/>
            <person name="Moore B.S."/>
        </authorList>
    </citation>
    <scope>NUCLEOTIDE SEQUENCE [LARGE SCALE GENOMIC DNA]</scope>
    <source>
        <strain evidence="1 2">12B1</strain>
    </source>
</reference>
<evidence type="ECO:0000313" key="2">
    <source>
        <dbReference type="Proteomes" id="UP001515480"/>
    </source>
</evidence>